<name>A0A9P8S3F6_9HYPO</name>
<evidence type="ECO:0000313" key="4">
    <source>
        <dbReference type="Proteomes" id="UP000764110"/>
    </source>
</evidence>
<dbReference type="AlphaFoldDB" id="A0A9P8S3F6"/>
<evidence type="ECO:0000259" key="2">
    <source>
        <dbReference type="PROSITE" id="PS50878"/>
    </source>
</evidence>
<dbReference type="PANTHER" id="PTHR21301">
    <property type="entry name" value="REVERSE TRANSCRIPTASE"/>
    <property type="match status" value="1"/>
</dbReference>
<dbReference type="PANTHER" id="PTHR21301:SF10">
    <property type="entry name" value="REVERSE TRANSCRIPTASE DOMAIN-CONTAINING PROTEIN"/>
    <property type="match status" value="1"/>
</dbReference>
<dbReference type="InterPro" id="IPR000477">
    <property type="entry name" value="RT_dom"/>
</dbReference>
<feature type="region of interest" description="Disordered" evidence="1">
    <location>
        <begin position="264"/>
        <end position="301"/>
    </location>
</feature>
<dbReference type="EMBL" id="JACEFI010000037">
    <property type="protein sequence ID" value="KAH0592128.1"/>
    <property type="molecule type" value="Genomic_DNA"/>
</dbReference>
<sequence length="974" mass="111972">MASRSVRSLNVDGGNNAADAVRNCSTLSELHTVLPLSFRPSLAAYLTKIYRIATKTGNVNNTIVQYEKHISNGSFPPFIEKTIKEPKIQFSNEYDGSPEGRAVEATFKKIVKDARTSYLAEALKRKKEEQTVLIHLLRFDEKAWKAEVEATAERVAATLGATFVKDTENPKTPWTWSGTPIPNELKIEAQGLWFAGSTYHTKAIGIARAAADKALIQRVKNLTMKERTESSKMDIDSKERSVKDTIEDALKKFKQELSSGAISTLPSVKRRRDTLTSNSREEQDHRSVKRRTEEGSKTQWWQEQRACQQAPAKKEECEAEKELTVPAFLAQCSKEFRPWLGETFPPVYSELSDRTRMKIEFALMKTWEADSIRSAKPGVFQHEDVSLPEEIEFSLSVNHKFILHQEPLKHDVDEAKEQFRRTVRTRWLFRDKTDSDFIAKFHVKNDQWDPPPASRSIEQGINEAMVVLDNSVSRAYASIPSYPAHLSIKWNAVRDYLADYRLLVKLTDKNLGLAVFPISWYDAKILLMLSDKSTYEWVTDVPTPALVEKLMKLVKKWHLPANMTKYITHRTKTELPQFHAIPKVHKNPWTLRPIVPSHSWVTSCVSTVLDHLLQPILKQIPWIVSSSKEVIVRLQEVKLNPGKPLWILTGDVVSFYTNIPIEECELILSGAWSHFAGDSSIDKSTIRSMVKFIMENNYLEYQGEKFRQRNGLAMGTSSAPVIANIYAARHENSLQLHKDPRVRFYGRYIDDCLCLFQGTREEVQEFCDNFRIGPLEVTWSISDARDSFLDIELIVGAWPDTCAVHTRLFRKHLNKHLYIPWSSAHPLAVKKGFVKAELTRLVILCSRSGYFADARQEFYGNLRRRGYPPKELDEWFTQVSYRDRPKLLLPKEEKANMAPLMLRGHYNPVWDFVDVKEVLRTAKWKWTKEELPESLQQPLIRSLGRTRSLFDLMSSWNKTTLQEFGLEAGPLVWK</sequence>
<proteinExistence type="predicted"/>
<organism evidence="3 4">
    <name type="scientific">Metarhizium humberi</name>
    <dbReference type="NCBI Taxonomy" id="2596975"/>
    <lineage>
        <taxon>Eukaryota</taxon>
        <taxon>Fungi</taxon>
        <taxon>Dikarya</taxon>
        <taxon>Ascomycota</taxon>
        <taxon>Pezizomycotina</taxon>
        <taxon>Sordariomycetes</taxon>
        <taxon>Hypocreomycetidae</taxon>
        <taxon>Hypocreales</taxon>
        <taxon>Clavicipitaceae</taxon>
        <taxon>Metarhizium</taxon>
    </lineage>
</organism>
<feature type="domain" description="Reverse transcriptase" evidence="2">
    <location>
        <begin position="562"/>
        <end position="799"/>
    </location>
</feature>
<evidence type="ECO:0000313" key="3">
    <source>
        <dbReference type="EMBL" id="KAH0592128.1"/>
    </source>
</evidence>
<dbReference type="InterPro" id="IPR058912">
    <property type="entry name" value="HTH_animal"/>
</dbReference>
<dbReference type="Proteomes" id="UP000764110">
    <property type="component" value="Unassembled WGS sequence"/>
</dbReference>
<comment type="caution">
    <text evidence="3">The sequence shown here is derived from an EMBL/GenBank/DDBJ whole genome shotgun (WGS) entry which is preliminary data.</text>
</comment>
<reference evidence="3 4" key="1">
    <citation type="submission" date="2020-07" db="EMBL/GenBank/DDBJ databases">
        <title>Metarhizium humberi genome.</title>
        <authorList>
            <person name="Lysoe E."/>
        </authorList>
    </citation>
    <scope>NUCLEOTIDE SEQUENCE [LARGE SCALE GENOMIC DNA]</scope>
    <source>
        <strain evidence="3 4">ESALQ1638</strain>
    </source>
</reference>
<gene>
    <name evidence="3" type="ORF">MHUMG1_10178</name>
</gene>
<dbReference type="Pfam" id="PF26215">
    <property type="entry name" value="HTH_animal"/>
    <property type="match status" value="1"/>
</dbReference>
<evidence type="ECO:0000256" key="1">
    <source>
        <dbReference type="SAM" id="MobiDB-lite"/>
    </source>
</evidence>
<dbReference type="Pfam" id="PF00078">
    <property type="entry name" value="RVT_1"/>
    <property type="match status" value="1"/>
</dbReference>
<accession>A0A9P8S3F6</accession>
<dbReference type="PROSITE" id="PS50878">
    <property type="entry name" value="RT_POL"/>
    <property type="match status" value="1"/>
</dbReference>
<protein>
    <recommendedName>
        <fullName evidence="2">Reverse transcriptase domain-containing protein</fullName>
    </recommendedName>
</protein>
<feature type="compositionally biased region" description="Basic and acidic residues" evidence="1">
    <location>
        <begin position="279"/>
        <end position="296"/>
    </location>
</feature>
<keyword evidence="4" id="KW-1185">Reference proteome</keyword>